<accession>A0ABS4UIB9</accession>
<evidence type="ECO:0000313" key="2">
    <source>
        <dbReference type="Proteomes" id="UP000755585"/>
    </source>
</evidence>
<evidence type="ECO:0000313" key="1">
    <source>
        <dbReference type="EMBL" id="MBP2351358.1"/>
    </source>
</evidence>
<keyword evidence="2" id="KW-1185">Reference proteome</keyword>
<gene>
    <name evidence="1" type="ORF">JOF29_002441</name>
</gene>
<organism evidence="1 2">
    <name type="scientific">Kribbella aluminosa</name>
    <dbReference type="NCBI Taxonomy" id="416017"/>
    <lineage>
        <taxon>Bacteria</taxon>
        <taxon>Bacillati</taxon>
        <taxon>Actinomycetota</taxon>
        <taxon>Actinomycetes</taxon>
        <taxon>Propionibacteriales</taxon>
        <taxon>Kribbellaceae</taxon>
        <taxon>Kribbella</taxon>
    </lineage>
</organism>
<protein>
    <submittedName>
        <fullName evidence="1">Uncharacterized protein</fullName>
    </submittedName>
</protein>
<dbReference type="Proteomes" id="UP000755585">
    <property type="component" value="Unassembled WGS sequence"/>
</dbReference>
<reference evidence="1 2" key="1">
    <citation type="submission" date="2021-03" db="EMBL/GenBank/DDBJ databases">
        <title>Sequencing the genomes of 1000 actinobacteria strains.</title>
        <authorList>
            <person name="Klenk H.-P."/>
        </authorList>
    </citation>
    <scope>NUCLEOTIDE SEQUENCE [LARGE SCALE GENOMIC DNA]</scope>
    <source>
        <strain evidence="1 2">DSM 18824</strain>
    </source>
</reference>
<name>A0ABS4UIB9_9ACTN</name>
<sequence length="48" mass="5231">MPRLIHWPNPAQDRYVEAWQGLSETELSALAALDGTAKPAADSDRSGH</sequence>
<proteinExistence type="predicted"/>
<dbReference type="EMBL" id="JAGINT010000001">
    <property type="protein sequence ID" value="MBP2351358.1"/>
    <property type="molecule type" value="Genomic_DNA"/>
</dbReference>
<dbReference type="RefSeq" id="WP_209694270.1">
    <property type="nucleotide sequence ID" value="NZ_BAAAVU010000042.1"/>
</dbReference>
<comment type="caution">
    <text evidence="1">The sequence shown here is derived from an EMBL/GenBank/DDBJ whole genome shotgun (WGS) entry which is preliminary data.</text>
</comment>